<evidence type="ECO:0000313" key="2">
    <source>
        <dbReference type="Proteomes" id="UP000547458"/>
    </source>
</evidence>
<accession>A0A846RTS2</accession>
<reference evidence="1 2" key="1">
    <citation type="submission" date="2020-03" db="EMBL/GenBank/DDBJ databases">
        <title>Sequencing the genomes of 1000 actinobacteria strains.</title>
        <authorList>
            <person name="Klenk H.-P."/>
        </authorList>
    </citation>
    <scope>NUCLEOTIDE SEQUENCE [LARGE SCALE GENOMIC DNA]</scope>
    <source>
        <strain evidence="1 2">DSM 16403</strain>
    </source>
</reference>
<gene>
    <name evidence="1" type="ORF">BJ994_000747</name>
</gene>
<dbReference type="EMBL" id="JAATJL010000001">
    <property type="protein sequence ID" value="NJC21671.1"/>
    <property type="molecule type" value="Genomic_DNA"/>
</dbReference>
<sequence>MEDFPIRIRTSADKPYEEGWPRELARRAKNGELLRIRHGCYVDAQGWGQLEDEQRYRGMLAAVTRSARQVPVFGVKTAGVLWGLPRPALPSDVQVMVPVGSGRKSGNGVHRITVDPSHLDITELGRDLVTGKIQTAVALALTYDFPWAVAVMDRLLNAKPLPAELHPQPVTKAQVAECIEDLPSGVKRRKAWRVLSFADGLAIYPGESLSRVHMAELGFPAPELQHPVMDERGLVAKADFYWKDHALVGEFDGRGKYMKPEYLQGRTPAQAVIDEKNRENRIRATGKNVVRWEWNEAVNPNALARDLTKAGLPRLSRGA</sequence>
<proteinExistence type="predicted"/>
<evidence type="ECO:0008006" key="3">
    <source>
        <dbReference type="Google" id="ProtNLM"/>
    </source>
</evidence>
<keyword evidence="2" id="KW-1185">Reference proteome</keyword>
<organism evidence="1 2">
    <name type="scientific">Arthrobacter pigmenti</name>
    <dbReference type="NCBI Taxonomy" id="271432"/>
    <lineage>
        <taxon>Bacteria</taxon>
        <taxon>Bacillati</taxon>
        <taxon>Actinomycetota</taxon>
        <taxon>Actinomycetes</taxon>
        <taxon>Micrococcales</taxon>
        <taxon>Micrococcaceae</taxon>
        <taxon>Arthrobacter</taxon>
    </lineage>
</organism>
<name>A0A846RTS2_9MICC</name>
<dbReference type="Proteomes" id="UP000547458">
    <property type="component" value="Unassembled WGS sequence"/>
</dbReference>
<protein>
    <recommendedName>
        <fullName evidence="3">Transcriptional regulator, AbiEi antitoxin, Type IV TA system</fullName>
    </recommendedName>
</protein>
<comment type="caution">
    <text evidence="1">The sequence shown here is derived from an EMBL/GenBank/DDBJ whole genome shotgun (WGS) entry which is preliminary data.</text>
</comment>
<dbReference type="AlphaFoldDB" id="A0A846RTS2"/>
<evidence type="ECO:0000313" key="1">
    <source>
        <dbReference type="EMBL" id="NJC21671.1"/>
    </source>
</evidence>
<dbReference type="RefSeq" id="WP_167991602.1">
    <property type="nucleotide sequence ID" value="NZ_JAATJL010000001.1"/>
</dbReference>